<dbReference type="EMBL" id="LR778301">
    <property type="protein sequence ID" value="CAB1367610.1"/>
    <property type="molecule type" value="Genomic_DNA"/>
</dbReference>
<keyword evidence="4" id="KW-1185">Reference proteome</keyword>
<dbReference type="Proteomes" id="UP000515733">
    <property type="component" value="Chromosome"/>
</dbReference>
<reference evidence="3 4" key="1">
    <citation type="submission" date="2020-03" db="EMBL/GenBank/DDBJ databases">
        <authorList>
            <consortium name="Genoscope - CEA"/>
            <person name="William W."/>
        </authorList>
    </citation>
    <scope>NUCLEOTIDE SEQUENCE [LARGE SCALE GENOMIC DNA]</scope>
    <source>
        <strain evidence="4">DSM 16959</strain>
    </source>
</reference>
<name>A0A6S6XSC5_9PROT</name>
<sequence length="362" mass="39052">MSLLNQMLRDLDRRDAPATDRDDLASYVRVLSGGPVASRWREVALLLAGLLAGGVVVWLVLRGPSFRFPAPAPVRSALPVPAAPPPVAAIPHAVEPAPAVAPVITKEAPPPITSLKIDPDLDAGALPVRPVTPPRPVSPAPAPPQVREGTPPPTTRPPPPVAESQSQIDKTSRTPKVSEVADGEYRKALGLVRRGSLSEAVDVLRRALNLDSRHAQARQALLSVLLEQKQWREALGVANDGLALDPTQSGWAMIAARLLVEQGDVPRAVDLLATHGPHAERNADYQAFHGLLLQRLQRPREAAQRYQAALALHPAEGRWWYGLGLALDADRRETEARDAYRKARDSGTLSPDLAALVEQKLR</sequence>
<dbReference type="Pfam" id="PF14559">
    <property type="entry name" value="TPR_19"/>
    <property type="match status" value="1"/>
</dbReference>
<proteinExistence type="predicted"/>
<dbReference type="RefSeq" id="WP_145770536.1">
    <property type="nucleotide sequence ID" value="NZ_LR778301.1"/>
</dbReference>
<dbReference type="OrthoDB" id="5406098at2"/>
<dbReference type="SUPFAM" id="SSF48452">
    <property type="entry name" value="TPR-like"/>
    <property type="match status" value="1"/>
</dbReference>
<keyword evidence="2" id="KW-0812">Transmembrane</keyword>
<evidence type="ECO:0000313" key="4">
    <source>
        <dbReference type="Proteomes" id="UP000515733"/>
    </source>
</evidence>
<dbReference type="Gene3D" id="1.25.40.10">
    <property type="entry name" value="Tetratricopeptide repeat domain"/>
    <property type="match status" value="2"/>
</dbReference>
<dbReference type="SMART" id="SM00028">
    <property type="entry name" value="TPR"/>
    <property type="match status" value="4"/>
</dbReference>
<dbReference type="InterPro" id="IPR019734">
    <property type="entry name" value="TPR_rpt"/>
</dbReference>
<protein>
    <submittedName>
        <fullName evidence="3">Uncharacterized protein</fullName>
    </submittedName>
</protein>
<feature type="region of interest" description="Disordered" evidence="1">
    <location>
        <begin position="109"/>
        <end position="179"/>
    </location>
</feature>
<evidence type="ECO:0000256" key="2">
    <source>
        <dbReference type="SAM" id="Phobius"/>
    </source>
</evidence>
<dbReference type="Pfam" id="PF13432">
    <property type="entry name" value="TPR_16"/>
    <property type="match status" value="1"/>
</dbReference>
<evidence type="ECO:0000313" key="3">
    <source>
        <dbReference type="EMBL" id="CAB1367610.1"/>
    </source>
</evidence>
<gene>
    <name evidence="3" type="ORF">DENOEST_0445</name>
</gene>
<feature type="transmembrane region" description="Helical" evidence="2">
    <location>
        <begin position="43"/>
        <end position="61"/>
    </location>
</feature>
<dbReference type="KEGG" id="doe:DENOEST_0445"/>
<accession>A0A6S6XSC5</accession>
<dbReference type="InterPro" id="IPR011990">
    <property type="entry name" value="TPR-like_helical_dom_sf"/>
</dbReference>
<keyword evidence="2" id="KW-0472">Membrane</keyword>
<feature type="compositionally biased region" description="Pro residues" evidence="1">
    <location>
        <begin position="130"/>
        <end position="161"/>
    </location>
</feature>
<keyword evidence="2" id="KW-1133">Transmembrane helix</keyword>
<dbReference type="AlphaFoldDB" id="A0A6S6XSC5"/>
<organism evidence="3 4">
    <name type="scientific">Denitratisoma oestradiolicum</name>
    <dbReference type="NCBI Taxonomy" id="311182"/>
    <lineage>
        <taxon>Bacteria</taxon>
        <taxon>Pseudomonadati</taxon>
        <taxon>Pseudomonadota</taxon>
        <taxon>Betaproteobacteria</taxon>
        <taxon>Nitrosomonadales</taxon>
        <taxon>Sterolibacteriaceae</taxon>
        <taxon>Denitratisoma</taxon>
    </lineage>
</organism>
<evidence type="ECO:0000256" key="1">
    <source>
        <dbReference type="SAM" id="MobiDB-lite"/>
    </source>
</evidence>